<dbReference type="InterPro" id="IPR001322">
    <property type="entry name" value="Lamin_tail_dom"/>
</dbReference>
<name>A0A381UCY8_9ZZZZ</name>
<feature type="domain" description="LTD" evidence="2">
    <location>
        <begin position="42"/>
        <end position="180"/>
    </location>
</feature>
<reference evidence="3" key="1">
    <citation type="submission" date="2018-05" db="EMBL/GenBank/DDBJ databases">
        <authorList>
            <person name="Lanie J.A."/>
            <person name="Ng W.-L."/>
            <person name="Kazmierczak K.M."/>
            <person name="Andrzejewski T.M."/>
            <person name="Davidsen T.M."/>
            <person name="Wayne K.J."/>
            <person name="Tettelin H."/>
            <person name="Glass J.I."/>
            <person name="Rusch D."/>
            <person name="Podicherti R."/>
            <person name="Tsui H.-C.T."/>
            <person name="Winkler M.E."/>
        </authorList>
    </citation>
    <scope>NUCLEOTIDE SEQUENCE</scope>
</reference>
<feature type="region of interest" description="Disordered" evidence="1">
    <location>
        <begin position="84"/>
        <end position="104"/>
    </location>
</feature>
<organism evidence="3">
    <name type="scientific">marine metagenome</name>
    <dbReference type="NCBI Taxonomy" id="408172"/>
    <lineage>
        <taxon>unclassified sequences</taxon>
        <taxon>metagenomes</taxon>
        <taxon>ecological metagenomes</taxon>
    </lineage>
</organism>
<dbReference type="AlphaFoldDB" id="A0A381UCY8"/>
<dbReference type="PROSITE" id="PS51841">
    <property type="entry name" value="LTD"/>
    <property type="match status" value="1"/>
</dbReference>
<feature type="non-terminal residue" evidence="3">
    <location>
        <position position="791"/>
    </location>
</feature>
<gene>
    <name evidence="3" type="ORF">METZ01_LOCUS78863</name>
</gene>
<dbReference type="EMBL" id="UINC01006186">
    <property type="protein sequence ID" value="SVA26009.1"/>
    <property type="molecule type" value="Genomic_DNA"/>
</dbReference>
<feature type="compositionally biased region" description="Polar residues" evidence="1">
    <location>
        <begin position="94"/>
        <end position="104"/>
    </location>
</feature>
<accession>A0A381UCY8</accession>
<protein>
    <recommendedName>
        <fullName evidence="2">LTD domain-containing protein</fullName>
    </recommendedName>
</protein>
<evidence type="ECO:0000313" key="3">
    <source>
        <dbReference type="EMBL" id="SVA26009.1"/>
    </source>
</evidence>
<evidence type="ECO:0000259" key="2">
    <source>
        <dbReference type="PROSITE" id="PS51841"/>
    </source>
</evidence>
<proteinExistence type="predicted"/>
<evidence type="ECO:0000256" key="1">
    <source>
        <dbReference type="SAM" id="MobiDB-lite"/>
    </source>
</evidence>
<sequence>MLSVSRRQTVTALLLAILMVSAPLLTIQTAKLNRSAELDDTKSPLMTITHADCVTANITISEVYPGSSSWIELSNSGSTCDLGGWHVSDRDQQDSSNDGSEISNGTSIDGSGFLTLSYSTDFSFYIDSDEEELYLAARNVDSDDADLIVEWDADSRDGYGWDSGRDGSFEVCSSTYDWNEPNETTAGSANLCNGDPIVLYALDGDSWEEDPDSVGNSSAEMAWNTQNLVSGSQYYIYYSWSTAAATDSGDTYFTADGSDVTFELNSVQSWTCYVEIYAYIEDSSGSTIEYYDRELDVESCPDTSRLYTIGGASTILDFGNTYDLSAGSNSMKFGMYDPVIDMNYNLLVFVRADDEVITLFEDDFSLPQHTTLFIPWSIVLQGHECDIEVELHLNVQVNSYVWVRSKLQMYDSDSLTAPCDGTTGDPVEIISLDARDSPSAAWADPPEDLEVGDWEFRWDLGQSTSGQEVKFHYNYYSPTSGHEKVFEDRRLVNDDYLYFDATVDEFGSYRYIEAYFYHVSVRGIETLADYYYESFDVIGYVDGGDVESFAFEAGNDTEELANGTTTMVWNITDLEDGYDYMLEWVTRVDGKYRHYDIHEWNTGTDAALELHWDLTRAGSVCDVDVFAYLYVKTVNQDWHDADRENWHQVDSYSRYYDPTCSGQAEEYEAATLMMMENYVNWTITLSETGSNGGESAIVEDASGNEVCSLNVSTSSDSCSVTTGDISVYMTYLSYESFMDDDPSLTVEVDGTTIATYDFNINGGSGEYNPSGEISSQSLLGTFLASDYPSWV</sequence>